<feature type="domain" description="HTH rpiR-type" evidence="4">
    <location>
        <begin position="1"/>
        <end position="77"/>
    </location>
</feature>
<dbReference type="PROSITE" id="PS51464">
    <property type="entry name" value="SIS"/>
    <property type="match status" value="1"/>
</dbReference>
<keyword evidence="7" id="KW-1185">Reference proteome</keyword>
<keyword evidence="1" id="KW-0805">Transcription regulation</keyword>
<dbReference type="InterPro" id="IPR046348">
    <property type="entry name" value="SIS_dom_sf"/>
</dbReference>
<dbReference type="InterPro" id="IPR036388">
    <property type="entry name" value="WH-like_DNA-bd_sf"/>
</dbReference>
<dbReference type="PANTHER" id="PTHR30514">
    <property type="entry name" value="GLUCOKINASE"/>
    <property type="match status" value="1"/>
</dbReference>
<feature type="domain" description="SIS" evidence="5">
    <location>
        <begin position="123"/>
        <end position="268"/>
    </location>
</feature>
<dbReference type="InterPro" id="IPR001347">
    <property type="entry name" value="SIS_dom"/>
</dbReference>
<dbReference type="Proteomes" id="UP000464754">
    <property type="component" value="Chromosome"/>
</dbReference>
<evidence type="ECO:0000313" key="6">
    <source>
        <dbReference type="EMBL" id="BBK23268.1"/>
    </source>
</evidence>
<dbReference type="CDD" id="cd05013">
    <property type="entry name" value="SIS_RpiR"/>
    <property type="match status" value="1"/>
</dbReference>
<evidence type="ECO:0000256" key="1">
    <source>
        <dbReference type="ARBA" id="ARBA00023015"/>
    </source>
</evidence>
<dbReference type="InterPro" id="IPR035472">
    <property type="entry name" value="RpiR-like_SIS"/>
</dbReference>
<dbReference type="Pfam" id="PF01380">
    <property type="entry name" value="SIS"/>
    <property type="match status" value="1"/>
</dbReference>
<gene>
    <name evidence="6" type="ORF">Aargi30884_21710</name>
</gene>
<protein>
    <submittedName>
        <fullName evidence="6">RpiR family transcriptional regulator</fullName>
    </submittedName>
</protein>
<dbReference type="EMBL" id="AP019695">
    <property type="protein sequence ID" value="BBK23268.1"/>
    <property type="molecule type" value="Genomic_DNA"/>
</dbReference>
<dbReference type="GO" id="GO:0003677">
    <property type="term" value="F:DNA binding"/>
    <property type="evidence" value="ECO:0007669"/>
    <property type="project" value="UniProtKB-KW"/>
</dbReference>
<name>A0A6N4TKB7_9FIRM</name>
<dbReference type="GO" id="GO:0097367">
    <property type="term" value="F:carbohydrate derivative binding"/>
    <property type="evidence" value="ECO:0007669"/>
    <property type="project" value="InterPro"/>
</dbReference>
<dbReference type="PROSITE" id="PS51071">
    <property type="entry name" value="HTH_RPIR"/>
    <property type="match status" value="1"/>
</dbReference>
<dbReference type="GO" id="GO:0003700">
    <property type="term" value="F:DNA-binding transcription factor activity"/>
    <property type="evidence" value="ECO:0007669"/>
    <property type="project" value="InterPro"/>
</dbReference>
<dbReference type="PANTHER" id="PTHR30514:SF1">
    <property type="entry name" value="HTH-TYPE TRANSCRIPTIONAL REGULATOR HEXR-RELATED"/>
    <property type="match status" value="1"/>
</dbReference>
<reference evidence="7" key="1">
    <citation type="submission" date="2019-05" db="EMBL/GenBank/DDBJ databases">
        <title>Complete genome sequencing of Absiella argi strain JCM 30884.</title>
        <authorList>
            <person name="Sakamoto M."/>
            <person name="Murakami T."/>
            <person name="Mori H."/>
        </authorList>
    </citation>
    <scope>NUCLEOTIDE SEQUENCE [LARGE SCALE GENOMIC DNA]</scope>
    <source>
        <strain evidence="7">JCM 30884</strain>
    </source>
</reference>
<evidence type="ECO:0000313" key="7">
    <source>
        <dbReference type="Proteomes" id="UP000464754"/>
    </source>
</evidence>
<keyword evidence="3" id="KW-0804">Transcription</keyword>
<accession>A0A6N4TKB7</accession>
<dbReference type="KEGG" id="aarg:Aargi30884_21710"/>
<dbReference type="AlphaFoldDB" id="A0A6N4TKB7"/>
<dbReference type="SUPFAM" id="SSF46689">
    <property type="entry name" value="Homeodomain-like"/>
    <property type="match status" value="1"/>
</dbReference>
<dbReference type="SUPFAM" id="SSF53697">
    <property type="entry name" value="SIS domain"/>
    <property type="match status" value="1"/>
</dbReference>
<dbReference type="Pfam" id="PF01418">
    <property type="entry name" value="HTH_6"/>
    <property type="match status" value="1"/>
</dbReference>
<keyword evidence="2" id="KW-0238">DNA-binding</keyword>
<dbReference type="InterPro" id="IPR009057">
    <property type="entry name" value="Homeodomain-like_sf"/>
</dbReference>
<organism evidence="6 7">
    <name type="scientific">Amedibacterium intestinale</name>
    <dbReference type="NCBI Taxonomy" id="2583452"/>
    <lineage>
        <taxon>Bacteria</taxon>
        <taxon>Bacillati</taxon>
        <taxon>Bacillota</taxon>
        <taxon>Erysipelotrichia</taxon>
        <taxon>Erysipelotrichales</taxon>
        <taxon>Erysipelotrichaceae</taxon>
        <taxon>Amedibacterium</taxon>
    </lineage>
</organism>
<proteinExistence type="predicted"/>
<dbReference type="Gene3D" id="1.10.10.10">
    <property type="entry name" value="Winged helix-like DNA-binding domain superfamily/Winged helix DNA-binding domain"/>
    <property type="match status" value="1"/>
</dbReference>
<evidence type="ECO:0000256" key="3">
    <source>
        <dbReference type="ARBA" id="ARBA00023163"/>
    </source>
</evidence>
<dbReference type="GO" id="GO:1901135">
    <property type="term" value="P:carbohydrate derivative metabolic process"/>
    <property type="evidence" value="ECO:0007669"/>
    <property type="project" value="InterPro"/>
</dbReference>
<dbReference type="InterPro" id="IPR047640">
    <property type="entry name" value="RpiR-like"/>
</dbReference>
<evidence type="ECO:0000259" key="5">
    <source>
        <dbReference type="PROSITE" id="PS51464"/>
    </source>
</evidence>
<dbReference type="InterPro" id="IPR000281">
    <property type="entry name" value="HTH_RpiR"/>
</dbReference>
<dbReference type="RefSeq" id="WP_118277259.1">
    <property type="nucleotide sequence ID" value="NZ_AP019695.1"/>
</dbReference>
<evidence type="ECO:0000259" key="4">
    <source>
        <dbReference type="PROSITE" id="PS51071"/>
    </source>
</evidence>
<dbReference type="Gene3D" id="3.40.50.10490">
    <property type="entry name" value="Glucose-6-phosphate isomerase like protein, domain 1"/>
    <property type="match status" value="1"/>
</dbReference>
<sequence>MSCIYKIKEGRKSFTSTEKRIADYILNYRLETVEASVQDLAERTNTSAAAWIRFSKKLGYKGLTALKMDLAKNDDDNEKDELFNVLIKENDSIDVMVRKVQQISLHSIEQTYKLLNLNTLKNAIQLIIHARNIYLIGIGGSGLVCTDFMHKLTRVNHNVIYHEDPHILLARIAHMQENDVLVAISYSGETHLVNVGVEKAKELNIPIIAITQYNVRSTLSKLADINLYTPVIEKDLRLGAISSRNASLELTDLIYYGVIKENIDQAKKDLTKTRELIHEVNNK</sequence>
<evidence type="ECO:0000256" key="2">
    <source>
        <dbReference type="ARBA" id="ARBA00023125"/>
    </source>
</evidence>